<dbReference type="GO" id="GO:0005351">
    <property type="term" value="F:carbohydrate:proton symporter activity"/>
    <property type="evidence" value="ECO:0007669"/>
    <property type="project" value="TreeGrafter"/>
</dbReference>
<dbReference type="PROSITE" id="PS50850">
    <property type="entry name" value="MFS"/>
    <property type="match status" value="1"/>
</dbReference>
<dbReference type="AlphaFoldDB" id="A0A9P4MAE9"/>
<sequence>MAPYFGLRGSKLHTAIWAEAFFSVMIFGYNQAAAGGVLTTASFARQFPKMDVLDTTGAQQKHNSTIQGTVIAMYTLMGTFGALTCTVLGDKIGRRWTIFLACIFNAIGGLLQGTSFSFAQFIVSRLVLGFGTGGIIATVSVWQSELSKAESRGSHVSAFGIFCGSGLSLALWVDFGMSYVKSSASWRFPLTFPIVLSAIVMSTIMSMPESPRWLMKVGRTEEAREIMQILHEDPETVEKEIADIQASLDLSGNVSLKSLLEMGPQRTFHRVLIASTVQMFLQMTGVNSITYYASSIYESDLDFPAKTAEILAAASQLVIILGSVICSVTVDRFGRRTLMLFSATAMCLCFAAMTGLVSNPNNHSALKAAVFVLYLYYLVYCIGFLGIPFLYASEIAPAKQRAAICGVSTAVSWLFNFLVAEVTPVGFTDIKWRYFIVYCALNAAFVPCIYFFFPETKGRSLEEIDEIFTQSRNIFDPVKVAKRLPHKHLADFVREDVEGKPQAPVTEQVEDTKEIKEDL</sequence>
<evidence type="ECO:0000256" key="4">
    <source>
        <dbReference type="ARBA" id="ARBA00022692"/>
    </source>
</evidence>
<feature type="transmembrane region" description="Helical" evidence="9">
    <location>
        <begin position="185"/>
        <end position="206"/>
    </location>
</feature>
<keyword evidence="6 9" id="KW-0472">Membrane</keyword>
<dbReference type="GO" id="GO:0016020">
    <property type="term" value="C:membrane"/>
    <property type="evidence" value="ECO:0007669"/>
    <property type="project" value="UniProtKB-SubCell"/>
</dbReference>
<evidence type="ECO:0000256" key="9">
    <source>
        <dbReference type="SAM" id="Phobius"/>
    </source>
</evidence>
<keyword evidence="5 9" id="KW-1133">Transmembrane helix</keyword>
<evidence type="ECO:0000256" key="8">
    <source>
        <dbReference type="SAM" id="MobiDB-lite"/>
    </source>
</evidence>
<evidence type="ECO:0000256" key="1">
    <source>
        <dbReference type="ARBA" id="ARBA00004141"/>
    </source>
</evidence>
<dbReference type="Proteomes" id="UP000799772">
    <property type="component" value="Unassembled WGS sequence"/>
</dbReference>
<organism evidence="11 12">
    <name type="scientific">Rhizodiscina lignyota</name>
    <dbReference type="NCBI Taxonomy" id="1504668"/>
    <lineage>
        <taxon>Eukaryota</taxon>
        <taxon>Fungi</taxon>
        <taxon>Dikarya</taxon>
        <taxon>Ascomycota</taxon>
        <taxon>Pezizomycotina</taxon>
        <taxon>Dothideomycetes</taxon>
        <taxon>Pleosporomycetidae</taxon>
        <taxon>Aulographales</taxon>
        <taxon>Rhizodiscinaceae</taxon>
        <taxon>Rhizodiscina</taxon>
    </lineage>
</organism>
<dbReference type="PRINTS" id="PR00171">
    <property type="entry name" value="SUGRTRNSPORT"/>
</dbReference>
<name>A0A9P4MAE9_9PEZI</name>
<dbReference type="FunFam" id="1.20.1250.20:FF:000090">
    <property type="entry name" value="MFS sugar transporter, putative"/>
    <property type="match status" value="1"/>
</dbReference>
<dbReference type="EMBL" id="ML978126">
    <property type="protein sequence ID" value="KAF2098694.1"/>
    <property type="molecule type" value="Genomic_DNA"/>
</dbReference>
<feature type="region of interest" description="Disordered" evidence="8">
    <location>
        <begin position="498"/>
        <end position="519"/>
    </location>
</feature>
<protein>
    <submittedName>
        <fullName evidence="11">General substrate transporter</fullName>
    </submittedName>
</protein>
<dbReference type="InterPro" id="IPR005828">
    <property type="entry name" value="MFS_sugar_transport-like"/>
</dbReference>
<gene>
    <name evidence="11" type="ORF">NA57DRAFT_39710</name>
</gene>
<evidence type="ECO:0000256" key="7">
    <source>
        <dbReference type="RuleBase" id="RU003346"/>
    </source>
</evidence>
<evidence type="ECO:0000256" key="2">
    <source>
        <dbReference type="ARBA" id="ARBA00010992"/>
    </source>
</evidence>
<feature type="transmembrane region" description="Helical" evidence="9">
    <location>
        <begin position="96"/>
        <end position="116"/>
    </location>
</feature>
<feature type="domain" description="Major facilitator superfamily (MFS) profile" evidence="10">
    <location>
        <begin position="16"/>
        <end position="457"/>
    </location>
</feature>
<comment type="subcellular location">
    <subcellularLocation>
        <location evidence="1">Membrane</location>
        <topology evidence="1">Multi-pass membrane protein</topology>
    </subcellularLocation>
</comment>
<feature type="transmembrane region" description="Helical" evidence="9">
    <location>
        <begin position="122"/>
        <end position="142"/>
    </location>
</feature>
<proteinExistence type="inferred from homology"/>
<dbReference type="InterPro" id="IPR050360">
    <property type="entry name" value="MFS_Sugar_Transporters"/>
</dbReference>
<evidence type="ECO:0000259" key="10">
    <source>
        <dbReference type="PROSITE" id="PS50850"/>
    </source>
</evidence>
<feature type="transmembrane region" description="Helical" evidence="9">
    <location>
        <begin position="402"/>
        <end position="420"/>
    </location>
</feature>
<comment type="similarity">
    <text evidence="2 7">Belongs to the major facilitator superfamily. Sugar transporter (TC 2.A.1.1) family.</text>
</comment>
<evidence type="ECO:0000256" key="3">
    <source>
        <dbReference type="ARBA" id="ARBA00022448"/>
    </source>
</evidence>
<dbReference type="InterPro" id="IPR036259">
    <property type="entry name" value="MFS_trans_sf"/>
</dbReference>
<feature type="transmembrane region" description="Helical" evidence="9">
    <location>
        <begin position="154"/>
        <end position="173"/>
    </location>
</feature>
<feature type="transmembrane region" description="Helical" evidence="9">
    <location>
        <begin position="369"/>
        <end position="390"/>
    </location>
</feature>
<keyword evidence="4 9" id="KW-0812">Transmembrane</keyword>
<dbReference type="InterPro" id="IPR020846">
    <property type="entry name" value="MFS_dom"/>
</dbReference>
<keyword evidence="3 7" id="KW-0813">Transport</keyword>
<dbReference type="NCBIfam" id="TIGR00879">
    <property type="entry name" value="SP"/>
    <property type="match status" value="1"/>
</dbReference>
<accession>A0A9P4MAE9</accession>
<dbReference type="SUPFAM" id="SSF103473">
    <property type="entry name" value="MFS general substrate transporter"/>
    <property type="match status" value="1"/>
</dbReference>
<dbReference type="PANTHER" id="PTHR48022:SF45">
    <property type="entry name" value="MAJOR FACILITATOR SUPERFAMILY (MFS) PROFILE DOMAIN-CONTAINING PROTEIN-RELATED"/>
    <property type="match status" value="1"/>
</dbReference>
<evidence type="ECO:0000256" key="5">
    <source>
        <dbReference type="ARBA" id="ARBA00022989"/>
    </source>
</evidence>
<comment type="caution">
    <text evidence="11">The sequence shown here is derived from an EMBL/GenBank/DDBJ whole genome shotgun (WGS) entry which is preliminary data.</text>
</comment>
<dbReference type="Pfam" id="PF00083">
    <property type="entry name" value="Sugar_tr"/>
    <property type="match status" value="1"/>
</dbReference>
<dbReference type="OrthoDB" id="6612291at2759"/>
<feature type="compositionally biased region" description="Basic and acidic residues" evidence="8">
    <location>
        <begin position="510"/>
        <end position="519"/>
    </location>
</feature>
<dbReference type="PANTHER" id="PTHR48022">
    <property type="entry name" value="PLASTIDIC GLUCOSE TRANSPORTER 4"/>
    <property type="match status" value="1"/>
</dbReference>
<evidence type="ECO:0000313" key="11">
    <source>
        <dbReference type="EMBL" id="KAF2098694.1"/>
    </source>
</evidence>
<reference evidence="11" key="1">
    <citation type="journal article" date="2020" name="Stud. Mycol.">
        <title>101 Dothideomycetes genomes: a test case for predicting lifestyles and emergence of pathogens.</title>
        <authorList>
            <person name="Haridas S."/>
            <person name="Albert R."/>
            <person name="Binder M."/>
            <person name="Bloem J."/>
            <person name="Labutti K."/>
            <person name="Salamov A."/>
            <person name="Andreopoulos B."/>
            <person name="Baker S."/>
            <person name="Barry K."/>
            <person name="Bills G."/>
            <person name="Bluhm B."/>
            <person name="Cannon C."/>
            <person name="Castanera R."/>
            <person name="Culley D."/>
            <person name="Daum C."/>
            <person name="Ezra D."/>
            <person name="Gonzalez J."/>
            <person name="Henrissat B."/>
            <person name="Kuo A."/>
            <person name="Liang C."/>
            <person name="Lipzen A."/>
            <person name="Lutzoni F."/>
            <person name="Magnuson J."/>
            <person name="Mondo S."/>
            <person name="Nolan M."/>
            <person name="Ohm R."/>
            <person name="Pangilinan J."/>
            <person name="Park H.-J."/>
            <person name="Ramirez L."/>
            <person name="Alfaro M."/>
            <person name="Sun H."/>
            <person name="Tritt A."/>
            <person name="Yoshinaga Y."/>
            <person name="Zwiers L.-H."/>
            <person name="Turgeon B."/>
            <person name="Goodwin S."/>
            <person name="Spatafora J."/>
            <person name="Crous P."/>
            <person name="Grigoriev I."/>
        </authorList>
    </citation>
    <scope>NUCLEOTIDE SEQUENCE</scope>
    <source>
        <strain evidence="11">CBS 133067</strain>
    </source>
</reference>
<evidence type="ECO:0000313" key="12">
    <source>
        <dbReference type="Proteomes" id="UP000799772"/>
    </source>
</evidence>
<feature type="transmembrane region" description="Helical" evidence="9">
    <location>
        <begin position="432"/>
        <end position="453"/>
    </location>
</feature>
<dbReference type="InterPro" id="IPR003663">
    <property type="entry name" value="Sugar/inositol_transpt"/>
</dbReference>
<keyword evidence="12" id="KW-1185">Reference proteome</keyword>
<feature type="transmembrane region" description="Helical" evidence="9">
    <location>
        <begin position="71"/>
        <end position="89"/>
    </location>
</feature>
<feature type="transmembrane region" description="Helical" evidence="9">
    <location>
        <begin position="337"/>
        <end position="357"/>
    </location>
</feature>
<feature type="transmembrane region" description="Helical" evidence="9">
    <location>
        <begin position="310"/>
        <end position="330"/>
    </location>
</feature>
<dbReference type="Gene3D" id="1.20.1250.20">
    <property type="entry name" value="MFS general substrate transporter like domains"/>
    <property type="match status" value="1"/>
</dbReference>
<feature type="transmembrane region" description="Helical" evidence="9">
    <location>
        <begin position="271"/>
        <end position="290"/>
    </location>
</feature>
<evidence type="ECO:0000256" key="6">
    <source>
        <dbReference type="ARBA" id="ARBA00023136"/>
    </source>
</evidence>